<sequence>MRRGLRSCYALSQSYVTTETLCQRCASGFFLDIDHRPGFSTSEAFIPALYPERQQVSGITSFSFDRRRKDSIHEVKRSQSTDALSSSAEKQHDACEADNLTPTEIVRLLDKYIVGQRDAKRAVAVAMRNRWRRQRIPEDLQADVVPKNILMIGPTGCGKTEIARRLAKIADAPFVKVEATKFTEVGFHGRDVDQIVRDLVENAILHTKAKMKRKMAAKVSAAVEEKLLDLVIGTDGADDSTRSAFRSLLQQGTLDSRSVEMDVPHKTQINIPSESVGAQDVTMALNKFVLGHFRQKESKKKMTVREARPLIEEEEFERLVDSESVTKEAIASVESEGIVFIDEIDKIVSSSENRYSPDASSEGVQRDLLPIIEGSSVTTKYGNVDTDHILFICSGAFHSNKPSDMLAELQGRLPIRVELKGLSAKDFIRILTEPETNMLRQQTELLATEDVELEFTDDAIHEIARVAEEVNRSLDNIGARRLYTVIEKIMEEVSFNAPELATAAKAEGNKAKYVIDKEAVTKAVGELVQRTDLSKYVL</sequence>
<dbReference type="GO" id="GO:0009376">
    <property type="term" value="C:HslUV protease complex"/>
    <property type="evidence" value="ECO:0007669"/>
    <property type="project" value="InterPro"/>
</dbReference>
<dbReference type="Gene3D" id="1.10.8.60">
    <property type="match status" value="1"/>
</dbReference>
<dbReference type="GO" id="GO:0005524">
    <property type="term" value="F:ATP binding"/>
    <property type="evidence" value="ECO:0007669"/>
    <property type="project" value="UniProtKB-KW"/>
</dbReference>
<dbReference type="PANTHER" id="PTHR48102">
    <property type="entry name" value="ATP-DEPENDENT CLP PROTEASE ATP-BINDING SUBUNIT CLPX-LIKE, MITOCHONDRIAL-RELATED"/>
    <property type="match status" value="1"/>
</dbReference>
<feature type="domain" description="Clp ATPase C-terminal" evidence="7">
    <location>
        <begin position="422"/>
        <end position="529"/>
    </location>
</feature>
<keyword evidence="4" id="KW-0143">Chaperone</keyword>
<dbReference type="SMART" id="SM01086">
    <property type="entry name" value="ClpB_D2-small"/>
    <property type="match status" value="1"/>
</dbReference>
<evidence type="ECO:0000259" key="7">
    <source>
        <dbReference type="SMART" id="SM01086"/>
    </source>
</evidence>
<accession>A0A061RDJ5</accession>
<dbReference type="InterPro" id="IPR027417">
    <property type="entry name" value="P-loop_NTPase"/>
</dbReference>
<evidence type="ECO:0000256" key="3">
    <source>
        <dbReference type="ARBA" id="ARBA00022840"/>
    </source>
</evidence>
<dbReference type="Pfam" id="PF00004">
    <property type="entry name" value="AAA"/>
    <property type="match status" value="1"/>
</dbReference>
<dbReference type="NCBIfam" id="NF003544">
    <property type="entry name" value="PRK05201.1"/>
    <property type="match status" value="1"/>
</dbReference>
<evidence type="ECO:0000259" key="6">
    <source>
        <dbReference type="SMART" id="SM00382"/>
    </source>
</evidence>
<dbReference type="InterPro" id="IPR003959">
    <property type="entry name" value="ATPase_AAA_core"/>
</dbReference>
<dbReference type="AlphaFoldDB" id="A0A061RDJ5"/>
<comment type="similarity">
    <text evidence="1">Belongs to the ClpX chaperone family. HslU subfamily.</text>
</comment>
<evidence type="ECO:0000256" key="4">
    <source>
        <dbReference type="ARBA" id="ARBA00023186"/>
    </source>
</evidence>
<dbReference type="GO" id="GO:0016887">
    <property type="term" value="F:ATP hydrolysis activity"/>
    <property type="evidence" value="ECO:0007669"/>
    <property type="project" value="InterPro"/>
</dbReference>
<dbReference type="SMART" id="SM00382">
    <property type="entry name" value="AAA"/>
    <property type="match status" value="1"/>
</dbReference>
<evidence type="ECO:0000313" key="8">
    <source>
        <dbReference type="EMBL" id="JAC68561.1"/>
    </source>
</evidence>
<keyword evidence="8" id="KW-0645">Protease</keyword>
<dbReference type="Gene3D" id="3.40.50.300">
    <property type="entry name" value="P-loop containing nucleotide triphosphate hydrolases"/>
    <property type="match status" value="2"/>
</dbReference>
<dbReference type="SUPFAM" id="SSF52540">
    <property type="entry name" value="P-loop containing nucleoside triphosphate hydrolases"/>
    <property type="match status" value="1"/>
</dbReference>
<dbReference type="InterPro" id="IPR004491">
    <property type="entry name" value="HslU"/>
</dbReference>
<dbReference type="InterPro" id="IPR019489">
    <property type="entry name" value="Clp_ATPase_C"/>
</dbReference>
<keyword evidence="2" id="KW-0547">Nucleotide-binding</keyword>
<feature type="region of interest" description="Disordered" evidence="5">
    <location>
        <begin position="73"/>
        <end position="93"/>
    </location>
</feature>
<dbReference type="PANTHER" id="PTHR48102:SF3">
    <property type="entry name" value="ATP-DEPENDENT PROTEASE ATPASE SUBUNIT HSLU"/>
    <property type="match status" value="1"/>
</dbReference>
<keyword evidence="3 8" id="KW-0067">ATP-binding</keyword>
<evidence type="ECO:0000256" key="5">
    <source>
        <dbReference type="SAM" id="MobiDB-lite"/>
    </source>
</evidence>
<name>A0A061RDJ5_9CHLO</name>
<evidence type="ECO:0000256" key="2">
    <source>
        <dbReference type="ARBA" id="ARBA00022741"/>
    </source>
</evidence>
<organism evidence="8">
    <name type="scientific">Tetraselmis sp. GSL018</name>
    <dbReference type="NCBI Taxonomy" id="582737"/>
    <lineage>
        <taxon>Eukaryota</taxon>
        <taxon>Viridiplantae</taxon>
        <taxon>Chlorophyta</taxon>
        <taxon>core chlorophytes</taxon>
        <taxon>Chlorodendrophyceae</taxon>
        <taxon>Chlorodendrales</taxon>
        <taxon>Chlorodendraceae</taxon>
        <taxon>Tetraselmis</taxon>
    </lineage>
</organism>
<gene>
    <name evidence="8" type="primary">HSLU</name>
    <name evidence="8" type="ORF">TSPGSL018_8424</name>
</gene>
<evidence type="ECO:0000256" key="1">
    <source>
        <dbReference type="ARBA" id="ARBA00009771"/>
    </source>
</evidence>
<dbReference type="NCBIfam" id="TIGR00390">
    <property type="entry name" value="hslU"/>
    <property type="match status" value="1"/>
</dbReference>
<proteinExistence type="inferred from homology"/>
<reference evidence="8" key="1">
    <citation type="submission" date="2014-05" db="EMBL/GenBank/DDBJ databases">
        <title>The transcriptome of the halophilic microalga Tetraselmis sp. GSL018 isolated from the Great Salt Lake, Utah.</title>
        <authorList>
            <person name="Jinkerson R.E."/>
            <person name="D'Adamo S."/>
            <person name="Posewitz M.C."/>
        </authorList>
    </citation>
    <scope>NUCLEOTIDE SEQUENCE</scope>
    <source>
        <strain evidence="8">GSL018</strain>
    </source>
</reference>
<dbReference type="EMBL" id="GBEZ01017808">
    <property type="protein sequence ID" value="JAC68561.1"/>
    <property type="molecule type" value="Transcribed_RNA"/>
</dbReference>
<dbReference type="GO" id="GO:0008233">
    <property type="term" value="F:peptidase activity"/>
    <property type="evidence" value="ECO:0007669"/>
    <property type="project" value="UniProtKB-KW"/>
</dbReference>
<dbReference type="Pfam" id="PF10431">
    <property type="entry name" value="ClpB_D2-small"/>
    <property type="match status" value="1"/>
</dbReference>
<dbReference type="InterPro" id="IPR003593">
    <property type="entry name" value="AAA+_ATPase"/>
</dbReference>
<keyword evidence="8" id="KW-0378">Hydrolase</keyword>
<dbReference type="GO" id="GO:0051603">
    <property type="term" value="P:proteolysis involved in protein catabolic process"/>
    <property type="evidence" value="ECO:0007669"/>
    <property type="project" value="TreeGrafter"/>
</dbReference>
<dbReference type="CDD" id="cd19498">
    <property type="entry name" value="RecA-like_HslU"/>
    <property type="match status" value="1"/>
</dbReference>
<dbReference type="Pfam" id="PF07724">
    <property type="entry name" value="AAA_2"/>
    <property type="match status" value="1"/>
</dbReference>
<feature type="domain" description="AAA+ ATPase" evidence="6">
    <location>
        <begin position="145"/>
        <end position="423"/>
    </location>
</feature>
<protein>
    <submittedName>
        <fullName evidence="8">ATP-dependent HslUV protease ATP-binding subunit HslU</fullName>
    </submittedName>
</protein>
<dbReference type="InterPro" id="IPR050052">
    <property type="entry name" value="ATP-dep_Clp_protease_ClpX"/>
</dbReference>